<name>A0AAV9XRG5_9PEZI</name>
<protein>
    <recommendedName>
        <fullName evidence="4">Arrestin-like N-terminal domain-containing protein</fullName>
    </recommendedName>
</protein>
<feature type="compositionally biased region" description="Polar residues" evidence="1">
    <location>
        <begin position="404"/>
        <end position="415"/>
    </location>
</feature>
<dbReference type="EMBL" id="JAVHJO010000001">
    <property type="protein sequence ID" value="KAK6543517.1"/>
    <property type="molecule type" value="Genomic_DNA"/>
</dbReference>
<organism evidence="2 3">
    <name type="scientific">Orbilia ellipsospora</name>
    <dbReference type="NCBI Taxonomy" id="2528407"/>
    <lineage>
        <taxon>Eukaryota</taxon>
        <taxon>Fungi</taxon>
        <taxon>Dikarya</taxon>
        <taxon>Ascomycota</taxon>
        <taxon>Pezizomycotina</taxon>
        <taxon>Orbiliomycetes</taxon>
        <taxon>Orbiliales</taxon>
        <taxon>Orbiliaceae</taxon>
        <taxon>Orbilia</taxon>
    </lineage>
</organism>
<feature type="compositionally biased region" description="Low complexity" evidence="1">
    <location>
        <begin position="379"/>
        <end position="395"/>
    </location>
</feature>
<evidence type="ECO:0000313" key="2">
    <source>
        <dbReference type="EMBL" id="KAK6543517.1"/>
    </source>
</evidence>
<dbReference type="Gene3D" id="2.60.40.640">
    <property type="match status" value="1"/>
</dbReference>
<keyword evidence="3" id="KW-1185">Reference proteome</keyword>
<gene>
    <name evidence="2" type="ORF">TWF694_000263</name>
</gene>
<evidence type="ECO:0000313" key="3">
    <source>
        <dbReference type="Proteomes" id="UP001365542"/>
    </source>
</evidence>
<evidence type="ECO:0000256" key="1">
    <source>
        <dbReference type="SAM" id="MobiDB-lite"/>
    </source>
</evidence>
<dbReference type="InterPro" id="IPR014752">
    <property type="entry name" value="Arrestin-like_C"/>
</dbReference>
<sequence>MAPLEIVLDSKGPLPGLPGSRNNLYVAGDTVTGHVLVKTTFEATKSLSIDFTGVLNAVIRKGSNYEQNNTLFSFNLTPAINRECKYPFCFQLPGTVVVAPDESMAPRHVPIAPQLLLPSFSFGHDKEDHSKDATAKVEYQIVAKLQHKGAIFTKRDTETKIINISSAPMEGMSLLASSPTNHIFDLQSPRLKPGMEHYKPTAMERFSSFLGNVTPGFQDPRILVDLRVDLPNSLALGSRIPCSLSINYLPDSYGIETPPLIYLTKLEANLQIITDLAVQTATKTKMSAMNLCTRGWDSKTKHLDYGYQHKMDVTDWISENFVHDVGNQLVPTFHTANLKRKYRLDVEIWLECVGETWKKTFERDLVLLPAFACPPSTPATPTATSTAMPPMAMSPISREKASLPLNSIQPDTQYSDAPPSYTELPGRPELQ</sequence>
<reference evidence="2 3" key="1">
    <citation type="submission" date="2019-10" db="EMBL/GenBank/DDBJ databases">
        <authorList>
            <person name="Palmer J.M."/>
        </authorList>
    </citation>
    <scope>NUCLEOTIDE SEQUENCE [LARGE SCALE GENOMIC DNA]</scope>
    <source>
        <strain evidence="2 3">TWF694</strain>
    </source>
</reference>
<dbReference type="Proteomes" id="UP001365542">
    <property type="component" value="Unassembled WGS sequence"/>
</dbReference>
<evidence type="ECO:0008006" key="4">
    <source>
        <dbReference type="Google" id="ProtNLM"/>
    </source>
</evidence>
<proteinExistence type="predicted"/>
<dbReference type="AlphaFoldDB" id="A0AAV9XRG5"/>
<comment type="caution">
    <text evidence="2">The sequence shown here is derived from an EMBL/GenBank/DDBJ whole genome shotgun (WGS) entry which is preliminary data.</text>
</comment>
<accession>A0AAV9XRG5</accession>
<feature type="region of interest" description="Disordered" evidence="1">
    <location>
        <begin position="377"/>
        <end position="431"/>
    </location>
</feature>